<dbReference type="AlphaFoldDB" id="A0A6A5S5A3"/>
<dbReference type="Pfam" id="PF20246">
    <property type="entry name" value="DUF6601"/>
    <property type="match status" value="1"/>
</dbReference>
<keyword evidence="2" id="KW-0472">Membrane</keyword>
<dbReference type="InterPro" id="IPR046536">
    <property type="entry name" value="DUF6601"/>
</dbReference>
<name>A0A6A5S5A3_9PLEO</name>
<evidence type="ECO:0000313" key="3">
    <source>
        <dbReference type="EMBL" id="KAF1934548.1"/>
    </source>
</evidence>
<keyword evidence="2" id="KW-0812">Transmembrane</keyword>
<evidence type="ECO:0000313" key="4">
    <source>
        <dbReference type="Proteomes" id="UP000800038"/>
    </source>
</evidence>
<dbReference type="OrthoDB" id="5086500at2759"/>
<dbReference type="Proteomes" id="UP000800038">
    <property type="component" value="Unassembled WGS sequence"/>
</dbReference>
<sequence length="371" mass="42272">MFDQTPEQVTTVLQPPFAPRPIPPTSSTPTSILTASQTSHHNGSAIGVQSIIGTAAIPLSPAANLPLTPLDSLPTITGSKHIVLVNDSIPEFLHADLNLERLNRIHGYLWMAGRPMRARALHRYRMMGFNMLHTQQMDLHLLKFSDRLLLKPLPEWILCSEFWNEYICKDAGLHASACGFLLSYVWLVVSPLDMKIAHELDLLPDWMTWIDWKERVKEFYGLINVNTLHQVNQRYQFGELRLGRINSIYRTRFFTSHFVRGYLYGYNRYVIFFQRNFSWILIVFVFFSLVLSAMQVGQGLEELKDNRTFLKSCYGFVVASMVSVAAVLGVVAVLFLGIFLFNMGAAVKTSKRVQRERMAIANQKEEAGKEA</sequence>
<feature type="region of interest" description="Disordered" evidence="1">
    <location>
        <begin position="1"/>
        <end position="38"/>
    </location>
</feature>
<feature type="compositionally biased region" description="Polar residues" evidence="1">
    <location>
        <begin position="1"/>
        <end position="13"/>
    </location>
</feature>
<proteinExistence type="predicted"/>
<dbReference type="PANTHER" id="PTHR34414:SF1">
    <property type="entry name" value="SUBTILISIN-LIKE SERINE PROTEASE"/>
    <property type="match status" value="1"/>
</dbReference>
<reference evidence="3" key="1">
    <citation type="journal article" date="2020" name="Stud. Mycol.">
        <title>101 Dothideomycetes genomes: a test case for predicting lifestyles and emergence of pathogens.</title>
        <authorList>
            <person name="Haridas S."/>
            <person name="Albert R."/>
            <person name="Binder M."/>
            <person name="Bloem J."/>
            <person name="Labutti K."/>
            <person name="Salamov A."/>
            <person name="Andreopoulos B."/>
            <person name="Baker S."/>
            <person name="Barry K."/>
            <person name="Bills G."/>
            <person name="Bluhm B."/>
            <person name="Cannon C."/>
            <person name="Castanera R."/>
            <person name="Culley D."/>
            <person name="Daum C."/>
            <person name="Ezra D."/>
            <person name="Gonzalez J."/>
            <person name="Henrissat B."/>
            <person name="Kuo A."/>
            <person name="Liang C."/>
            <person name="Lipzen A."/>
            <person name="Lutzoni F."/>
            <person name="Magnuson J."/>
            <person name="Mondo S."/>
            <person name="Nolan M."/>
            <person name="Ohm R."/>
            <person name="Pangilinan J."/>
            <person name="Park H.-J."/>
            <person name="Ramirez L."/>
            <person name="Alfaro M."/>
            <person name="Sun H."/>
            <person name="Tritt A."/>
            <person name="Yoshinaga Y."/>
            <person name="Zwiers L.-H."/>
            <person name="Turgeon B."/>
            <person name="Goodwin S."/>
            <person name="Spatafora J."/>
            <person name="Crous P."/>
            <person name="Grigoriev I."/>
        </authorList>
    </citation>
    <scope>NUCLEOTIDE SEQUENCE</scope>
    <source>
        <strain evidence="3">CBS 161.51</strain>
    </source>
</reference>
<accession>A0A6A5S5A3</accession>
<evidence type="ECO:0000256" key="2">
    <source>
        <dbReference type="SAM" id="Phobius"/>
    </source>
</evidence>
<keyword evidence="4" id="KW-1185">Reference proteome</keyword>
<feature type="transmembrane region" description="Helical" evidence="2">
    <location>
        <begin position="277"/>
        <end position="296"/>
    </location>
</feature>
<gene>
    <name evidence="3" type="ORF">EJ02DRAFT_439779</name>
</gene>
<feature type="transmembrane region" description="Helical" evidence="2">
    <location>
        <begin position="316"/>
        <end position="341"/>
    </location>
</feature>
<feature type="compositionally biased region" description="Pro residues" evidence="1">
    <location>
        <begin position="16"/>
        <end position="26"/>
    </location>
</feature>
<organism evidence="3 4">
    <name type="scientific">Clathrospora elynae</name>
    <dbReference type="NCBI Taxonomy" id="706981"/>
    <lineage>
        <taxon>Eukaryota</taxon>
        <taxon>Fungi</taxon>
        <taxon>Dikarya</taxon>
        <taxon>Ascomycota</taxon>
        <taxon>Pezizomycotina</taxon>
        <taxon>Dothideomycetes</taxon>
        <taxon>Pleosporomycetidae</taxon>
        <taxon>Pleosporales</taxon>
        <taxon>Diademaceae</taxon>
        <taxon>Clathrospora</taxon>
    </lineage>
</organism>
<dbReference type="PANTHER" id="PTHR34414">
    <property type="entry name" value="HET DOMAIN-CONTAINING PROTEIN-RELATED"/>
    <property type="match status" value="1"/>
</dbReference>
<evidence type="ECO:0000256" key="1">
    <source>
        <dbReference type="SAM" id="MobiDB-lite"/>
    </source>
</evidence>
<keyword evidence="2" id="KW-1133">Transmembrane helix</keyword>
<feature type="compositionally biased region" description="Low complexity" evidence="1">
    <location>
        <begin position="27"/>
        <end position="36"/>
    </location>
</feature>
<dbReference type="EMBL" id="ML976485">
    <property type="protein sequence ID" value="KAF1934548.1"/>
    <property type="molecule type" value="Genomic_DNA"/>
</dbReference>
<protein>
    <submittedName>
        <fullName evidence="3">Uncharacterized protein</fullName>
    </submittedName>
</protein>